<comment type="caution">
    <text evidence="6">The sequence shown here is derived from an EMBL/GenBank/DDBJ whole genome shotgun (WGS) entry which is preliminary data.</text>
</comment>
<evidence type="ECO:0000259" key="5">
    <source>
        <dbReference type="Pfam" id="PF25117"/>
    </source>
</evidence>
<evidence type="ECO:0000259" key="3">
    <source>
        <dbReference type="Pfam" id="PF25115"/>
    </source>
</evidence>
<evidence type="ECO:0000313" key="6">
    <source>
        <dbReference type="EMBL" id="CAG8948732.1"/>
    </source>
</evidence>
<dbReference type="InterPro" id="IPR056825">
    <property type="entry name" value="Agd3_C"/>
</dbReference>
<organism evidence="6 7">
    <name type="scientific">Hymenoscyphus fraxineus</name>
    <dbReference type="NCBI Taxonomy" id="746836"/>
    <lineage>
        <taxon>Eukaryota</taxon>
        <taxon>Fungi</taxon>
        <taxon>Dikarya</taxon>
        <taxon>Ascomycota</taxon>
        <taxon>Pezizomycotina</taxon>
        <taxon>Leotiomycetes</taxon>
        <taxon>Helotiales</taxon>
        <taxon>Helotiaceae</taxon>
        <taxon>Hymenoscyphus</taxon>
    </lineage>
</organism>
<dbReference type="Pfam" id="PF25117">
    <property type="entry name" value="Agd3_C"/>
    <property type="match status" value="1"/>
</dbReference>
<dbReference type="PANTHER" id="PTHR31002">
    <property type="entry name" value="SERIPAUPERIN"/>
    <property type="match status" value="1"/>
</dbReference>
<reference evidence="6" key="1">
    <citation type="submission" date="2021-07" db="EMBL/GenBank/DDBJ databases">
        <authorList>
            <person name="Durling M."/>
        </authorList>
    </citation>
    <scope>NUCLEOTIDE SEQUENCE</scope>
</reference>
<dbReference type="EMBL" id="CAJVRL010000001">
    <property type="protein sequence ID" value="CAG8948732.1"/>
    <property type="molecule type" value="Genomic_DNA"/>
</dbReference>
<proteinExistence type="predicted"/>
<keyword evidence="2" id="KW-0732">Signal</keyword>
<dbReference type="OrthoDB" id="2113314at2759"/>
<dbReference type="InterPro" id="IPR056826">
    <property type="entry name" value="Agd3_CE"/>
</dbReference>
<sequence>MISRFSIFLWVIAGLFLKPSITCGNSGDERRSLNSEDIINDPEPIRNPTNQALHRPPPLVPPTTFEIDGQSFKANTTECHPGNGTAQKRDITALATSTKATFLVFARDAASAYSAYSGLNDYGIPYELVLVPSNGITLPQLKSSDTVGNYGGFVILSEVSYKNSAGNWASAITANQWQAMYDYQVAFGARMVRLDVVPSASSGTRVVGSCCGDTQEQTIYIADTSQFPTAGLKTGATMSTLGLYHYPAAVIDTTTTTSVVNFGPTTGFSDITNAVVINNFSGRKQMVFFLPMATDWALTSTVLTHVWIHWATRGLYAGYRRMMLNTQVDDMFLSTTLFDGGSYRVSTSDLATHIQWTGTVGAKMPAGSNYTIEIGHNGNGNIEISYRNKKSACKQGNIVLPDPVTVPLEYVKPVGTGTSLWPVDATNYSYADDCLDQDPLSAFFQTPNIRDSFMHVSHTFTHENENTATYDDVMKEITWNQRWMSQIGFANGKWFSGRGIIPPAITGLHNGDALRAWKENGIVNVVGDNTRILKVNEHWPLITTTAANGFDGIQITPRWATNIFYNCDDAACDSAQWNSVGGSGDFQTLIAAERTANARHLLRLHHDAFMFHQANLRWEGVAKNTINGVSGQYSLLQMWVESVVAEVTRLVTWPIISMKHDDLATTFANRMMRDKCNYSLTYLFGSSSITGVTIGAPSVGHQCGAAIPVTIPGSIMDTGIVYNTEKVGSDPVTVWIDLKGREVTLRLKDALPW</sequence>
<feature type="domain" description="Agd3 CBM87" evidence="4">
    <location>
        <begin position="99"/>
        <end position="310"/>
    </location>
</feature>
<dbReference type="InterPro" id="IPR056827">
    <property type="entry name" value="CBM87_Agd3"/>
</dbReference>
<feature type="domain" description="Agd3 deacetylase" evidence="3">
    <location>
        <begin position="324"/>
        <end position="680"/>
    </location>
</feature>
<name>A0A9N9KNI7_9HELO</name>
<evidence type="ECO:0000256" key="1">
    <source>
        <dbReference type="SAM" id="MobiDB-lite"/>
    </source>
</evidence>
<dbReference type="Pfam" id="PF25116">
    <property type="entry name" value="CBM87_Agd3"/>
    <property type="match status" value="1"/>
</dbReference>
<evidence type="ECO:0000313" key="7">
    <source>
        <dbReference type="Proteomes" id="UP000696280"/>
    </source>
</evidence>
<dbReference type="PANTHER" id="PTHR31002:SF34">
    <property type="entry name" value="CELL WALL PROTEIN CWP1-RELATED"/>
    <property type="match status" value="1"/>
</dbReference>
<feature type="region of interest" description="Disordered" evidence="1">
    <location>
        <begin position="27"/>
        <end position="54"/>
    </location>
</feature>
<feature type="chain" id="PRO_5040374030" description="Extracellular serine-rich protein" evidence="2">
    <location>
        <begin position="25"/>
        <end position="753"/>
    </location>
</feature>
<feature type="signal peptide" evidence="2">
    <location>
        <begin position="1"/>
        <end position="24"/>
    </location>
</feature>
<keyword evidence="7" id="KW-1185">Reference proteome</keyword>
<dbReference type="Proteomes" id="UP000696280">
    <property type="component" value="Unassembled WGS sequence"/>
</dbReference>
<gene>
    <name evidence="6" type="ORF">HYFRA_00001853</name>
</gene>
<evidence type="ECO:0000256" key="2">
    <source>
        <dbReference type="SAM" id="SignalP"/>
    </source>
</evidence>
<evidence type="ECO:0000259" key="4">
    <source>
        <dbReference type="Pfam" id="PF25116"/>
    </source>
</evidence>
<feature type="domain" description="Agd3 C-terminal" evidence="5">
    <location>
        <begin position="682"/>
        <end position="749"/>
    </location>
</feature>
<evidence type="ECO:0008006" key="8">
    <source>
        <dbReference type="Google" id="ProtNLM"/>
    </source>
</evidence>
<protein>
    <recommendedName>
        <fullName evidence="8">Extracellular serine-rich protein</fullName>
    </recommendedName>
</protein>
<dbReference type="AlphaFoldDB" id="A0A9N9KNI7"/>
<accession>A0A9N9KNI7</accession>
<dbReference type="Pfam" id="PF25115">
    <property type="entry name" value="Agd3_CE"/>
    <property type="match status" value="1"/>
</dbReference>
<dbReference type="InterPro" id="IPR050788">
    <property type="entry name" value="Yeast_SRP1/TIP1_CWP"/>
</dbReference>